<dbReference type="Gene3D" id="1.20.5.4130">
    <property type="match status" value="1"/>
</dbReference>
<protein>
    <recommendedName>
        <fullName evidence="5">Disease resistance N-terminal domain-containing protein</fullName>
    </recommendedName>
</protein>
<comment type="caution">
    <text evidence="6">The sequence shown here is derived from an EMBL/GenBank/DDBJ whole genome shotgun (WGS) entry which is preliminary data.</text>
</comment>
<keyword evidence="7" id="KW-1185">Reference proteome</keyword>
<sequence length="237" mass="26772">MVVDELRGMKWRRDDFVGGNGWPNYNVDDIGGLLLVAPMKVGGTSVRVGGGTMEVMGCIGRTEEEQSTPAAINFSFYFFASITTREAKQELRLVVGVDEEVRKLEGNLRTVYAVLEDAEKRQMKEHAVRLWLEKLKDVSYEMDNVLDEWNTAMIKSEIEKEEEETAANDPIVKKKKKILEVRHSSILSERCQKGSGEDWAKIFHIPNIQIDGKYVQRDGREVNSESESSSSTINLPG</sequence>
<keyword evidence="3" id="KW-0611">Plant defense</keyword>
<reference evidence="6" key="1">
    <citation type="submission" date="2020-03" db="EMBL/GenBank/DDBJ databases">
        <title>Castanea mollissima Vanexum genome sequencing.</title>
        <authorList>
            <person name="Staton M."/>
        </authorList>
    </citation>
    <scope>NUCLEOTIDE SEQUENCE</scope>
    <source>
        <tissue evidence="6">Leaf</tissue>
    </source>
</reference>
<evidence type="ECO:0000313" key="6">
    <source>
        <dbReference type="EMBL" id="KAF3959408.1"/>
    </source>
</evidence>
<keyword evidence="2" id="KW-0547">Nucleotide-binding</keyword>
<evidence type="ECO:0000256" key="1">
    <source>
        <dbReference type="ARBA" id="ARBA00022737"/>
    </source>
</evidence>
<name>A0A8J4R9C5_9ROSI</name>
<dbReference type="OrthoDB" id="688937at2759"/>
<dbReference type="GO" id="GO:0000166">
    <property type="term" value="F:nucleotide binding"/>
    <property type="evidence" value="ECO:0007669"/>
    <property type="project" value="UniProtKB-KW"/>
</dbReference>
<dbReference type="Pfam" id="PF18052">
    <property type="entry name" value="Rx_N"/>
    <property type="match status" value="1"/>
</dbReference>
<proteinExistence type="predicted"/>
<feature type="domain" description="Disease resistance N-terminal" evidence="5">
    <location>
        <begin position="87"/>
        <end position="162"/>
    </location>
</feature>
<evidence type="ECO:0000313" key="7">
    <source>
        <dbReference type="Proteomes" id="UP000737018"/>
    </source>
</evidence>
<dbReference type="GO" id="GO:0006952">
    <property type="term" value="P:defense response"/>
    <property type="evidence" value="ECO:0007669"/>
    <property type="project" value="UniProtKB-KW"/>
</dbReference>
<accession>A0A8J4R9C5</accession>
<dbReference type="EMBL" id="JRKL02002338">
    <property type="protein sequence ID" value="KAF3959408.1"/>
    <property type="molecule type" value="Genomic_DNA"/>
</dbReference>
<gene>
    <name evidence="6" type="ORF">CMV_015776</name>
</gene>
<evidence type="ECO:0000256" key="4">
    <source>
        <dbReference type="SAM" id="MobiDB-lite"/>
    </source>
</evidence>
<evidence type="ECO:0000259" key="5">
    <source>
        <dbReference type="Pfam" id="PF18052"/>
    </source>
</evidence>
<evidence type="ECO:0000256" key="3">
    <source>
        <dbReference type="ARBA" id="ARBA00022821"/>
    </source>
</evidence>
<dbReference type="Proteomes" id="UP000737018">
    <property type="component" value="Unassembled WGS sequence"/>
</dbReference>
<dbReference type="AlphaFoldDB" id="A0A8J4R9C5"/>
<feature type="region of interest" description="Disordered" evidence="4">
    <location>
        <begin position="217"/>
        <end position="237"/>
    </location>
</feature>
<evidence type="ECO:0000256" key="2">
    <source>
        <dbReference type="ARBA" id="ARBA00022741"/>
    </source>
</evidence>
<dbReference type="InterPro" id="IPR041118">
    <property type="entry name" value="Rx_N"/>
</dbReference>
<keyword evidence="1" id="KW-0677">Repeat</keyword>
<organism evidence="6 7">
    <name type="scientific">Castanea mollissima</name>
    <name type="common">Chinese chestnut</name>
    <dbReference type="NCBI Taxonomy" id="60419"/>
    <lineage>
        <taxon>Eukaryota</taxon>
        <taxon>Viridiplantae</taxon>
        <taxon>Streptophyta</taxon>
        <taxon>Embryophyta</taxon>
        <taxon>Tracheophyta</taxon>
        <taxon>Spermatophyta</taxon>
        <taxon>Magnoliopsida</taxon>
        <taxon>eudicotyledons</taxon>
        <taxon>Gunneridae</taxon>
        <taxon>Pentapetalae</taxon>
        <taxon>rosids</taxon>
        <taxon>fabids</taxon>
        <taxon>Fagales</taxon>
        <taxon>Fagaceae</taxon>
        <taxon>Castanea</taxon>
    </lineage>
</organism>